<name>A0A542EEH7_9MICO</name>
<dbReference type="EMBL" id="VFMO01000001">
    <property type="protein sequence ID" value="TQJ13714.1"/>
    <property type="molecule type" value="Genomic_DNA"/>
</dbReference>
<dbReference type="AlphaFoldDB" id="A0A542EEH7"/>
<reference evidence="2 3" key="1">
    <citation type="submission" date="2019-06" db="EMBL/GenBank/DDBJ databases">
        <title>Sequencing the genomes of 1000 actinobacteria strains.</title>
        <authorList>
            <person name="Klenk H.-P."/>
        </authorList>
    </citation>
    <scope>NUCLEOTIDE SEQUENCE [LARGE SCALE GENOMIC DNA]</scope>
    <source>
        <strain evidence="2 3">DSM 19828</strain>
    </source>
</reference>
<keyword evidence="3" id="KW-1185">Reference proteome</keyword>
<sequence>MDLMHQLADCILEAFSERGHKIEKAVQSDRAFRRTRRPQSSMGRELVLSTIDERATGLGLGRIPVVGGGCDVQCLVEEDHTDRRFRVLKADPDPETGGYDILCTSESIMTISDAEPDSLYRHERWVMAYTVDDTGMIVDIFAARVDGLTDDRVPRLRLGPITPLGTATAPIDPNTGFQPDDEDDFGVSFDDDEDDTAEGEIGQAM</sequence>
<feature type="region of interest" description="Disordered" evidence="1">
    <location>
        <begin position="164"/>
        <end position="205"/>
    </location>
</feature>
<evidence type="ECO:0000313" key="3">
    <source>
        <dbReference type="Proteomes" id="UP000320806"/>
    </source>
</evidence>
<comment type="caution">
    <text evidence="2">The sequence shown here is derived from an EMBL/GenBank/DDBJ whole genome shotgun (WGS) entry which is preliminary data.</text>
</comment>
<proteinExistence type="predicted"/>
<dbReference type="RefSeq" id="WP_141927730.1">
    <property type="nucleotide sequence ID" value="NZ_BAABCI010000002.1"/>
</dbReference>
<evidence type="ECO:0000313" key="2">
    <source>
        <dbReference type="EMBL" id="TQJ13714.1"/>
    </source>
</evidence>
<accession>A0A542EEH7</accession>
<organism evidence="2 3">
    <name type="scientific">Yimella lutea</name>
    <dbReference type="NCBI Taxonomy" id="587872"/>
    <lineage>
        <taxon>Bacteria</taxon>
        <taxon>Bacillati</taxon>
        <taxon>Actinomycetota</taxon>
        <taxon>Actinomycetes</taxon>
        <taxon>Micrococcales</taxon>
        <taxon>Dermacoccaceae</taxon>
        <taxon>Yimella</taxon>
    </lineage>
</organism>
<feature type="compositionally biased region" description="Acidic residues" evidence="1">
    <location>
        <begin position="179"/>
        <end position="198"/>
    </location>
</feature>
<gene>
    <name evidence="2" type="ORF">FB459_1140</name>
</gene>
<protein>
    <submittedName>
        <fullName evidence="2">Uncharacterized protein</fullName>
    </submittedName>
</protein>
<dbReference type="Proteomes" id="UP000320806">
    <property type="component" value="Unassembled WGS sequence"/>
</dbReference>
<evidence type="ECO:0000256" key="1">
    <source>
        <dbReference type="SAM" id="MobiDB-lite"/>
    </source>
</evidence>